<dbReference type="CDD" id="cd06578">
    <property type="entry name" value="HemD"/>
    <property type="match status" value="1"/>
</dbReference>
<dbReference type="EMBL" id="CAJOBO010000519">
    <property type="protein sequence ID" value="CAF4239431.1"/>
    <property type="molecule type" value="Genomic_DNA"/>
</dbReference>
<proteinExistence type="predicted"/>
<sequence>MSVKTILLFRSKPDDASSDDVYEKLLSDHGYHVKTVSPIQFRFINMDLLSTKLQSNDYHGLIFTSKRAVEAVQRVLTDNDRQRLQRIYVEGPATGALVQEIFESTAKILGAESGGSECLAKFIIKDVEGTEGTVNLLFPCAQARLDILPRRLSSAQGDSNRFESKLSFIVLLLLVAIHLDEILVYETTPSDSLEHDLNEYLKDHGRPNAVGFFSPSGFDSVFRASQRIGFDLTNNKTVLISLGKTTSAAIRNCLDSSPFDERSCLKPTADEFLRVVQSIE</sequence>
<dbReference type="Proteomes" id="UP000663851">
    <property type="component" value="Unassembled WGS sequence"/>
</dbReference>
<gene>
    <name evidence="2" type="ORF">HFQ381_LOCUS9748</name>
    <name evidence="3" type="ORF">UJA718_LOCUS14392</name>
</gene>
<dbReference type="GO" id="GO:0005829">
    <property type="term" value="C:cytosol"/>
    <property type="evidence" value="ECO:0007669"/>
    <property type="project" value="TreeGrafter"/>
</dbReference>
<accession>A0A820E0Y2</accession>
<comment type="caution">
    <text evidence="2">The sequence shown here is derived from an EMBL/GenBank/DDBJ whole genome shotgun (WGS) entry which is preliminary data.</text>
</comment>
<dbReference type="InterPro" id="IPR003754">
    <property type="entry name" value="4pyrrol_synth_uPrphyn_synth"/>
</dbReference>
<organism evidence="2 4">
    <name type="scientific">Rotaria socialis</name>
    <dbReference type="NCBI Taxonomy" id="392032"/>
    <lineage>
        <taxon>Eukaryota</taxon>
        <taxon>Metazoa</taxon>
        <taxon>Spiralia</taxon>
        <taxon>Gnathifera</taxon>
        <taxon>Rotifera</taxon>
        <taxon>Eurotatoria</taxon>
        <taxon>Bdelloidea</taxon>
        <taxon>Philodinida</taxon>
        <taxon>Philodinidae</taxon>
        <taxon>Rotaria</taxon>
    </lineage>
</organism>
<feature type="domain" description="Tetrapyrrole biosynthesis uroporphyrinogen III synthase" evidence="1">
    <location>
        <begin position="177"/>
        <end position="251"/>
    </location>
</feature>
<dbReference type="EMBL" id="CAJOBP010002023">
    <property type="protein sequence ID" value="CAF4329348.1"/>
    <property type="molecule type" value="Genomic_DNA"/>
</dbReference>
<evidence type="ECO:0000313" key="2">
    <source>
        <dbReference type="EMBL" id="CAF4239431.1"/>
    </source>
</evidence>
<dbReference type="PANTHER" id="PTHR12390">
    <property type="entry name" value="UROPORPHYRINOGEN III SYNTHASE"/>
    <property type="match status" value="1"/>
</dbReference>
<dbReference type="GO" id="GO:0004852">
    <property type="term" value="F:uroporphyrinogen-III synthase activity"/>
    <property type="evidence" value="ECO:0007669"/>
    <property type="project" value="InterPro"/>
</dbReference>
<evidence type="ECO:0000313" key="3">
    <source>
        <dbReference type="EMBL" id="CAF4329348.1"/>
    </source>
</evidence>
<name>A0A820E0Y2_9BILA</name>
<dbReference type="AlphaFoldDB" id="A0A820E0Y2"/>
<evidence type="ECO:0000259" key="1">
    <source>
        <dbReference type="Pfam" id="PF02602"/>
    </source>
</evidence>
<dbReference type="Proteomes" id="UP000663873">
    <property type="component" value="Unassembled WGS sequence"/>
</dbReference>
<protein>
    <recommendedName>
        <fullName evidence="1">Tetrapyrrole biosynthesis uroporphyrinogen III synthase domain-containing protein</fullName>
    </recommendedName>
</protein>
<dbReference type="UniPathway" id="UPA00251">
    <property type="reaction ID" value="UER00320"/>
</dbReference>
<dbReference type="SUPFAM" id="SSF69618">
    <property type="entry name" value="HemD-like"/>
    <property type="match status" value="1"/>
</dbReference>
<evidence type="ECO:0000313" key="4">
    <source>
        <dbReference type="Proteomes" id="UP000663851"/>
    </source>
</evidence>
<dbReference type="InterPro" id="IPR036108">
    <property type="entry name" value="4pyrrol_syn_uPrphyn_synt_sf"/>
</dbReference>
<feature type="domain" description="Tetrapyrrole biosynthesis uroporphyrinogen III synthase" evidence="1">
    <location>
        <begin position="21"/>
        <end position="155"/>
    </location>
</feature>
<keyword evidence="5" id="KW-1185">Reference proteome</keyword>
<dbReference type="GO" id="GO:0006782">
    <property type="term" value="P:protoporphyrinogen IX biosynthetic process"/>
    <property type="evidence" value="ECO:0007669"/>
    <property type="project" value="UniProtKB-UniPathway"/>
</dbReference>
<dbReference type="PANTHER" id="PTHR12390:SF0">
    <property type="entry name" value="UROPORPHYRINOGEN-III SYNTHASE"/>
    <property type="match status" value="1"/>
</dbReference>
<dbReference type="InterPro" id="IPR039793">
    <property type="entry name" value="UROS/Hem4"/>
</dbReference>
<dbReference type="Pfam" id="PF02602">
    <property type="entry name" value="HEM4"/>
    <property type="match status" value="2"/>
</dbReference>
<evidence type="ECO:0000313" key="5">
    <source>
        <dbReference type="Proteomes" id="UP000663873"/>
    </source>
</evidence>
<dbReference type="Gene3D" id="3.40.50.10090">
    <property type="match status" value="2"/>
</dbReference>
<dbReference type="GO" id="GO:0006780">
    <property type="term" value="P:uroporphyrinogen III biosynthetic process"/>
    <property type="evidence" value="ECO:0007669"/>
    <property type="project" value="InterPro"/>
</dbReference>
<reference evidence="2" key="1">
    <citation type="submission" date="2021-02" db="EMBL/GenBank/DDBJ databases">
        <authorList>
            <person name="Nowell W R."/>
        </authorList>
    </citation>
    <scope>NUCLEOTIDE SEQUENCE</scope>
</reference>